<gene>
    <name evidence="2" type="ORF">IMCC3317_44710</name>
</gene>
<dbReference type="KEGG" id="kan:IMCC3317_44710"/>
<dbReference type="OrthoDB" id="1144522at2"/>
<protein>
    <submittedName>
        <fullName evidence="2">Uncharacterized protein</fullName>
    </submittedName>
</protein>
<evidence type="ECO:0000313" key="3">
    <source>
        <dbReference type="Proteomes" id="UP000464657"/>
    </source>
</evidence>
<name>A0A7L4ZRH0_9FLAO</name>
<evidence type="ECO:0000313" key="2">
    <source>
        <dbReference type="EMBL" id="QHI39070.1"/>
    </source>
</evidence>
<accession>A0A7L4ZRH0</accession>
<dbReference type="Proteomes" id="UP000464657">
    <property type="component" value="Chromosome"/>
</dbReference>
<evidence type="ECO:0000256" key="1">
    <source>
        <dbReference type="SAM" id="SignalP"/>
    </source>
</evidence>
<dbReference type="EMBL" id="CP019288">
    <property type="protein sequence ID" value="QHI39070.1"/>
    <property type="molecule type" value="Genomic_DNA"/>
</dbReference>
<sequence length="182" mass="20300">MKFKILLLALVISTVSIAQEISAPEPDFEGEIVFVTSENKHQELEMVTTSVKRGQSVGRIISGIGKVKARVIAKGKTSTTKIKKSENLYFIYNHGSNNILPTKIIQLLEFKTRKKYREYLIASSSNVSGQTDTGVLDLIKFRGKKYGKGSYLIKVSNLEPGEYAFFVGSEETQDGFFFTVTD</sequence>
<proteinExistence type="predicted"/>
<organism evidence="2 3">
    <name type="scientific">Kordia antarctica</name>
    <dbReference type="NCBI Taxonomy" id="1218801"/>
    <lineage>
        <taxon>Bacteria</taxon>
        <taxon>Pseudomonadati</taxon>
        <taxon>Bacteroidota</taxon>
        <taxon>Flavobacteriia</taxon>
        <taxon>Flavobacteriales</taxon>
        <taxon>Flavobacteriaceae</taxon>
        <taxon>Kordia</taxon>
    </lineage>
</organism>
<keyword evidence="1" id="KW-0732">Signal</keyword>
<reference evidence="2 3" key="1">
    <citation type="journal article" date="2013" name="Int. J. Syst. Evol. Microbiol.">
        <title>Kordia antarctica sp. nov., isolated from Antarctic seawater.</title>
        <authorList>
            <person name="Baek K."/>
            <person name="Choi A."/>
            <person name="Kang I."/>
            <person name="Lee K."/>
            <person name="Cho J.C."/>
        </authorList>
    </citation>
    <scope>NUCLEOTIDE SEQUENCE [LARGE SCALE GENOMIC DNA]</scope>
    <source>
        <strain evidence="2 3">IMCC3317</strain>
    </source>
</reference>
<feature type="chain" id="PRO_5029805737" evidence="1">
    <location>
        <begin position="19"/>
        <end position="182"/>
    </location>
</feature>
<keyword evidence="3" id="KW-1185">Reference proteome</keyword>
<dbReference type="AlphaFoldDB" id="A0A7L4ZRH0"/>
<dbReference type="RefSeq" id="WP_160131578.1">
    <property type="nucleotide sequence ID" value="NZ_CP019288.1"/>
</dbReference>
<feature type="signal peptide" evidence="1">
    <location>
        <begin position="1"/>
        <end position="18"/>
    </location>
</feature>